<evidence type="ECO:0000259" key="3">
    <source>
        <dbReference type="Pfam" id="PF12161"/>
    </source>
</evidence>
<dbReference type="SUPFAM" id="SSF53335">
    <property type="entry name" value="S-adenosyl-L-methionine-dependent methyltransferases"/>
    <property type="match status" value="1"/>
</dbReference>
<gene>
    <name evidence="4" type="ORF">N1F79_22365</name>
</gene>
<evidence type="ECO:0000256" key="2">
    <source>
        <dbReference type="ARBA" id="ARBA00022747"/>
    </source>
</evidence>
<reference evidence="4 5" key="1">
    <citation type="submission" date="2022-09" db="EMBL/GenBank/DDBJ databases">
        <title>Genome sequencing of Flavivirga sp. MEBiC05379.</title>
        <authorList>
            <person name="Oh H.-M."/>
            <person name="Kwon K.K."/>
            <person name="Park M.J."/>
            <person name="Yang S.-H."/>
        </authorList>
    </citation>
    <scope>NUCLEOTIDE SEQUENCE [LARGE SCALE GENOMIC DNA]</scope>
    <source>
        <strain evidence="4 5">MEBiC05379</strain>
    </source>
</reference>
<evidence type="ECO:0000313" key="4">
    <source>
        <dbReference type="EMBL" id="MEF3835885.1"/>
    </source>
</evidence>
<dbReference type="Gene3D" id="1.20.1260.30">
    <property type="match status" value="1"/>
</dbReference>
<organism evidence="4 5">
    <name type="scientific">Flavivirga spongiicola</name>
    <dbReference type="NCBI Taxonomy" id="421621"/>
    <lineage>
        <taxon>Bacteria</taxon>
        <taxon>Pseudomonadati</taxon>
        <taxon>Bacteroidota</taxon>
        <taxon>Flavobacteriia</taxon>
        <taxon>Flavobacteriales</taxon>
        <taxon>Flavobacteriaceae</taxon>
        <taxon>Flavivirga</taxon>
    </lineage>
</organism>
<accession>A0ABU7XYU5</accession>
<dbReference type="Proteomes" id="UP001337305">
    <property type="component" value="Unassembled WGS sequence"/>
</dbReference>
<dbReference type="EMBL" id="JAODOP010000004">
    <property type="protein sequence ID" value="MEF3835885.1"/>
    <property type="molecule type" value="Genomic_DNA"/>
</dbReference>
<comment type="caution">
    <text evidence="4">The sequence shown here is derived from an EMBL/GenBank/DDBJ whole genome shotgun (WGS) entry which is preliminary data.</text>
</comment>
<protein>
    <submittedName>
        <fullName evidence="4">Type I restriction-modification system subunit M N-terminal domain-containing protein</fullName>
    </submittedName>
</protein>
<evidence type="ECO:0000256" key="1">
    <source>
        <dbReference type="ARBA" id="ARBA00006594"/>
    </source>
</evidence>
<proteinExistence type="inferred from homology"/>
<comment type="similarity">
    <text evidence="1">Belongs to the N(4)/N(6)-methyltransferase family.</text>
</comment>
<dbReference type="RefSeq" id="WP_303308161.1">
    <property type="nucleotide sequence ID" value="NZ_JAODOP010000004.1"/>
</dbReference>
<sequence>MTQDNIKKLETELWDAADDLRANSKLTAAEYKDPLLGLVLLRFAQNRFEDAKIEVENKCFSKC</sequence>
<evidence type="ECO:0000313" key="5">
    <source>
        <dbReference type="Proteomes" id="UP001337305"/>
    </source>
</evidence>
<dbReference type="InterPro" id="IPR029063">
    <property type="entry name" value="SAM-dependent_MTases_sf"/>
</dbReference>
<dbReference type="Pfam" id="PF12161">
    <property type="entry name" value="HsdM_N"/>
    <property type="match status" value="1"/>
</dbReference>
<dbReference type="InterPro" id="IPR038333">
    <property type="entry name" value="T1MK-like_N_sf"/>
</dbReference>
<dbReference type="InterPro" id="IPR022749">
    <property type="entry name" value="D12N6_MeTrfase_N"/>
</dbReference>
<name>A0ABU7XYU5_9FLAO</name>
<keyword evidence="5" id="KW-1185">Reference proteome</keyword>
<keyword evidence="2" id="KW-0680">Restriction system</keyword>
<feature type="domain" description="N6 adenine-specific DNA methyltransferase N-terminal" evidence="3">
    <location>
        <begin position="9"/>
        <end position="56"/>
    </location>
</feature>